<organism evidence="2 3">
    <name type="scientific">Thelohanellus kitauei</name>
    <name type="common">Myxosporean</name>
    <dbReference type="NCBI Taxonomy" id="669202"/>
    <lineage>
        <taxon>Eukaryota</taxon>
        <taxon>Metazoa</taxon>
        <taxon>Cnidaria</taxon>
        <taxon>Myxozoa</taxon>
        <taxon>Myxosporea</taxon>
        <taxon>Bivalvulida</taxon>
        <taxon>Platysporina</taxon>
        <taxon>Myxobolidae</taxon>
        <taxon>Thelohanellus</taxon>
    </lineage>
</organism>
<accession>A0A0C2N034</accession>
<comment type="caution">
    <text evidence="2">The sequence shown here is derived from an EMBL/GenBank/DDBJ whole genome shotgun (WGS) entry which is preliminary data.</text>
</comment>
<dbReference type="EMBL" id="JWZT01002310">
    <property type="protein sequence ID" value="KII69725.1"/>
    <property type="molecule type" value="Genomic_DNA"/>
</dbReference>
<feature type="region of interest" description="Disordered" evidence="1">
    <location>
        <begin position="98"/>
        <end position="138"/>
    </location>
</feature>
<name>A0A0C2N034_THEKT</name>
<feature type="compositionally biased region" description="Polar residues" evidence="1">
    <location>
        <begin position="111"/>
        <end position="125"/>
    </location>
</feature>
<keyword evidence="3" id="KW-1185">Reference proteome</keyword>
<protein>
    <submittedName>
        <fullName evidence="2">Uncharacterized protein</fullName>
    </submittedName>
</protein>
<proteinExistence type="predicted"/>
<reference evidence="2 3" key="1">
    <citation type="journal article" date="2014" name="Genome Biol. Evol.">
        <title>The genome of the myxosporean Thelohanellus kitauei shows adaptations to nutrient acquisition within its fish host.</title>
        <authorList>
            <person name="Yang Y."/>
            <person name="Xiong J."/>
            <person name="Zhou Z."/>
            <person name="Huo F."/>
            <person name="Miao W."/>
            <person name="Ran C."/>
            <person name="Liu Y."/>
            <person name="Zhang J."/>
            <person name="Feng J."/>
            <person name="Wang M."/>
            <person name="Wang M."/>
            <person name="Wang L."/>
            <person name="Yao B."/>
        </authorList>
    </citation>
    <scope>NUCLEOTIDE SEQUENCE [LARGE SCALE GENOMIC DNA]</scope>
    <source>
        <strain evidence="2">Wuqing</strain>
    </source>
</reference>
<dbReference type="AlphaFoldDB" id="A0A0C2N034"/>
<evidence type="ECO:0000313" key="2">
    <source>
        <dbReference type="EMBL" id="KII69725.1"/>
    </source>
</evidence>
<sequence>MPIDVPVRDGNYRIAVFVYEQKDNLELDQQKPKASNFTVIKTIKKAVNSRTDDPSMLFQTSPTLPLLAVTLHRISNISYIPHPLREALATSHEYTHHPTAATNSRTDDPSMLTQRSPTQPPSSVTRTDDPSMLTQRSPTLPLSAVTLHRISNISYITHPLREALATSQEYTPSPCRYQCKRKW</sequence>
<gene>
    <name evidence="2" type="ORF">RF11_09025</name>
</gene>
<evidence type="ECO:0000313" key="3">
    <source>
        <dbReference type="Proteomes" id="UP000031668"/>
    </source>
</evidence>
<evidence type="ECO:0000256" key="1">
    <source>
        <dbReference type="SAM" id="MobiDB-lite"/>
    </source>
</evidence>
<dbReference type="Proteomes" id="UP000031668">
    <property type="component" value="Unassembled WGS sequence"/>
</dbReference>